<protein>
    <submittedName>
        <fullName evidence="3">Beta-lactamase class C</fullName>
    </submittedName>
</protein>
<sequence length="443" mass="48397">MPLPMNEEPAVRGGADRTLLDMLDAESAPKGRIWTPAVSLVALGMIVLVLLVFATIGRSYTVRAAPQVTEPAPAQAAIVEVASQGPSRNGVDYRRIDSRLTQLMDRKDMVGLGVAIIEDGRLSFVKGYGRTTEGGEAVTPNTVFRWASVSKGVAGTLMAALADQKRLSLSDPIAKFGTSLRLPNGGERIATVADLLSHRTGVVKNAYDDKLEEGIDPREIRRLLGDLPPYCPPGKCFAYQNIAYDAASEIVQHVTGKSYAEVARFRLFLPLGMTSASLTRAGLLSSASWARPHRGQRELPVQEAYYRVPAAGGMNSSTFDLGLWMRAQMGLAPGVLSQAVLDVAHNPLTLSVQTRRKSEADQQLKEASYALGWRDYRYNGHRLIGHRGAVSGYRSLILFDPDRKAGIAMLWNSESPKPVGMQLEFFDMLDRAAPRDWMKLDTK</sequence>
<dbReference type="PANTHER" id="PTHR46825:SF15">
    <property type="entry name" value="BETA-LACTAMASE-RELATED DOMAIN-CONTAINING PROTEIN"/>
    <property type="match status" value="1"/>
</dbReference>
<evidence type="ECO:0000313" key="4">
    <source>
        <dbReference type="Proteomes" id="UP000198824"/>
    </source>
</evidence>
<proteinExistence type="predicted"/>
<evidence type="ECO:0000256" key="1">
    <source>
        <dbReference type="SAM" id="Phobius"/>
    </source>
</evidence>
<organism evidence="3 4">
    <name type="scientific">Sphingomonas jatrophae</name>
    <dbReference type="NCBI Taxonomy" id="1166337"/>
    <lineage>
        <taxon>Bacteria</taxon>
        <taxon>Pseudomonadati</taxon>
        <taxon>Pseudomonadota</taxon>
        <taxon>Alphaproteobacteria</taxon>
        <taxon>Sphingomonadales</taxon>
        <taxon>Sphingomonadaceae</taxon>
        <taxon>Sphingomonas</taxon>
    </lineage>
</organism>
<keyword evidence="4" id="KW-1185">Reference proteome</keyword>
<keyword evidence="1" id="KW-0472">Membrane</keyword>
<gene>
    <name evidence="3" type="ORF">SAMN05192580_1998</name>
</gene>
<dbReference type="InterPro" id="IPR050491">
    <property type="entry name" value="AmpC-like"/>
</dbReference>
<dbReference type="SUPFAM" id="SSF56601">
    <property type="entry name" value="beta-lactamase/transpeptidase-like"/>
    <property type="match status" value="1"/>
</dbReference>
<reference evidence="3 4" key="1">
    <citation type="submission" date="2016-10" db="EMBL/GenBank/DDBJ databases">
        <authorList>
            <person name="de Groot N.N."/>
        </authorList>
    </citation>
    <scope>NUCLEOTIDE SEQUENCE [LARGE SCALE GENOMIC DNA]</scope>
    <source>
        <strain evidence="3 4">S5-249</strain>
    </source>
</reference>
<keyword evidence="1" id="KW-0812">Transmembrane</keyword>
<name>A0A1I6KYX4_9SPHN</name>
<dbReference type="PANTHER" id="PTHR46825">
    <property type="entry name" value="D-ALANYL-D-ALANINE-CARBOXYPEPTIDASE/ENDOPEPTIDASE AMPH"/>
    <property type="match status" value="1"/>
</dbReference>
<dbReference type="Proteomes" id="UP000198824">
    <property type="component" value="Unassembled WGS sequence"/>
</dbReference>
<dbReference type="STRING" id="1166337.SAMN05192580_1998"/>
<keyword evidence="1" id="KW-1133">Transmembrane helix</keyword>
<feature type="domain" description="Beta-lactamase-related" evidence="2">
    <location>
        <begin position="97"/>
        <end position="417"/>
    </location>
</feature>
<dbReference type="InterPro" id="IPR012338">
    <property type="entry name" value="Beta-lactam/transpept-like"/>
</dbReference>
<dbReference type="AlphaFoldDB" id="A0A1I6KYX4"/>
<dbReference type="EMBL" id="FOZG01000002">
    <property type="protein sequence ID" value="SFR96415.1"/>
    <property type="molecule type" value="Genomic_DNA"/>
</dbReference>
<evidence type="ECO:0000313" key="3">
    <source>
        <dbReference type="EMBL" id="SFR96415.1"/>
    </source>
</evidence>
<dbReference type="InterPro" id="IPR001466">
    <property type="entry name" value="Beta-lactam-related"/>
</dbReference>
<evidence type="ECO:0000259" key="2">
    <source>
        <dbReference type="Pfam" id="PF00144"/>
    </source>
</evidence>
<accession>A0A1I6KYX4</accession>
<dbReference type="Pfam" id="PF00144">
    <property type="entry name" value="Beta-lactamase"/>
    <property type="match status" value="1"/>
</dbReference>
<feature type="transmembrane region" description="Helical" evidence="1">
    <location>
        <begin position="33"/>
        <end position="54"/>
    </location>
</feature>
<dbReference type="Gene3D" id="3.40.710.10">
    <property type="entry name" value="DD-peptidase/beta-lactamase superfamily"/>
    <property type="match status" value="1"/>
</dbReference>